<dbReference type="InterPro" id="IPR006357">
    <property type="entry name" value="HAD-SF_hydro_IIA"/>
</dbReference>
<dbReference type="Gene3D" id="3.40.50.1000">
    <property type="entry name" value="HAD superfamily/HAD-like"/>
    <property type="match status" value="2"/>
</dbReference>
<name>A0A3D9I6H8_9BACL</name>
<evidence type="ECO:0000313" key="2">
    <source>
        <dbReference type="Proteomes" id="UP000256869"/>
    </source>
</evidence>
<dbReference type="NCBIfam" id="TIGR01460">
    <property type="entry name" value="HAD-SF-IIA"/>
    <property type="match status" value="1"/>
</dbReference>
<protein>
    <submittedName>
        <fullName evidence="1">Arabinose operon protein AraL</fullName>
    </submittedName>
</protein>
<gene>
    <name evidence="1" type="ORF">DFP95_11267</name>
</gene>
<dbReference type="OrthoDB" id="9810449at2"/>
<proteinExistence type="predicted"/>
<keyword evidence="2" id="KW-1185">Reference proteome</keyword>
<comment type="caution">
    <text evidence="1">The sequence shown here is derived from an EMBL/GenBank/DDBJ whole genome shotgun (WGS) entry which is preliminary data.</text>
</comment>
<dbReference type="InterPro" id="IPR036412">
    <property type="entry name" value="HAD-like_sf"/>
</dbReference>
<dbReference type="Proteomes" id="UP000256869">
    <property type="component" value="Unassembled WGS sequence"/>
</dbReference>
<evidence type="ECO:0000313" key="1">
    <source>
        <dbReference type="EMBL" id="RED56776.1"/>
    </source>
</evidence>
<dbReference type="InterPro" id="IPR023214">
    <property type="entry name" value="HAD_sf"/>
</dbReference>
<dbReference type="GO" id="GO:0005737">
    <property type="term" value="C:cytoplasm"/>
    <property type="evidence" value="ECO:0007669"/>
    <property type="project" value="TreeGrafter"/>
</dbReference>
<dbReference type="Pfam" id="PF13242">
    <property type="entry name" value="Hydrolase_like"/>
    <property type="match status" value="1"/>
</dbReference>
<reference evidence="1 2" key="1">
    <citation type="submission" date="2018-07" db="EMBL/GenBank/DDBJ databases">
        <title>Genomic Encyclopedia of Type Strains, Phase III (KMG-III): the genomes of soil and plant-associated and newly described type strains.</title>
        <authorList>
            <person name="Whitman W."/>
        </authorList>
    </citation>
    <scope>NUCLEOTIDE SEQUENCE [LARGE SCALE GENOMIC DNA]</scope>
    <source>
        <strain evidence="1 2">CECT 8236</strain>
    </source>
</reference>
<accession>A0A3D9I6H8</accession>
<dbReference type="EMBL" id="QRDY01000012">
    <property type="protein sequence ID" value="RED56776.1"/>
    <property type="molecule type" value="Genomic_DNA"/>
</dbReference>
<organism evidence="1 2">
    <name type="scientific">Cohnella lupini</name>
    <dbReference type="NCBI Taxonomy" id="1294267"/>
    <lineage>
        <taxon>Bacteria</taxon>
        <taxon>Bacillati</taxon>
        <taxon>Bacillota</taxon>
        <taxon>Bacilli</taxon>
        <taxon>Bacillales</taxon>
        <taxon>Paenibacillaceae</taxon>
        <taxon>Cohnella</taxon>
    </lineage>
</organism>
<dbReference type="RefSeq" id="WP_115994275.1">
    <property type="nucleotide sequence ID" value="NZ_QRDY01000012.1"/>
</dbReference>
<dbReference type="Pfam" id="PF13344">
    <property type="entry name" value="Hydrolase_6"/>
    <property type="match status" value="1"/>
</dbReference>
<dbReference type="AlphaFoldDB" id="A0A3D9I6H8"/>
<dbReference type="PANTHER" id="PTHR19288:SF46">
    <property type="entry name" value="HALOACID DEHALOGENASE-LIKE HYDROLASE DOMAIN-CONTAINING PROTEIN 2"/>
    <property type="match status" value="1"/>
</dbReference>
<dbReference type="PANTHER" id="PTHR19288">
    <property type="entry name" value="4-NITROPHENYLPHOSPHATASE-RELATED"/>
    <property type="match status" value="1"/>
</dbReference>
<dbReference type="SUPFAM" id="SSF56784">
    <property type="entry name" value="HAD-like"/>
    <property type="match status" value="1"/>
</dbReference>
<sequence length="273" mass="29681">MLENADGYIIDLDGTVYRGRQAIDGAAEAIEAIRLKKKKVVFLSNRGNYSRKMCQMKLKAMGIEASEREIVLTSTVTAEYLKRTDPLCKAWLLGDEGLREEFLSHGVGLADRPEEANWLVITLFEKLTYADLNSAFRAVRHGAKIIATNEDKTFPGDDGDFIDVAGMIGAIVHATGESVSVVIGKPSTFMSDAALAAMDLSAERCLIIGDSLASDIALGKRSGIRTALVLSGSTSREQAEAATERPDFIWESLLDLRSILAEEEMDCQLSSPS</sequence>
<dbReference type="GO" id="GO:0016791">
    <property type="term" value="F:phosphatase activity"/>
    <property type="evidence" value="ECO:0007669"/>
    <property type="project" value="TreeGrafter"/>
</dbReference>